<dbReference type="Gene3D" id="2.60.120.10">
    <property type="entry name" value="Jelly Rolls"/>
    <property type="match status" value="1"/>
</dbReference>
<dbReference type="STRING" id="946077.W5A_04703"/>
<evidence type="ECO:0000259" key="1">
    <source>
        <dbReference type="PROSITE" id="PS50042"/>
    </source>
</evidence>
<name>I0WGG9_9FLAO</name>
<gene>
    <name evidence="2" type="ORF">W5A_04703</name>
</gene>
<dbReference type="PROSITE" id="PS50042">
    <property type="entry name" value="CNMP_BINDING_3"/>
    <property type="match status" value="1"/>
</dbReference>
<dbReference type="PATRIC" id="fig|946077.3.peg.955"/>
<dbReference type="Pfam" id="PF00027">
    <property type="entry name" value="cNMP_binding"/>
    <property type="match status" value="1"/>
</dbReference>
<keyword evidence="3" id="KW-1185">Reference proteome</keyword>
<accession>I0WGG9</accession>
<sequence length="183" mass="21928">MDRFINAKEIDVTTLNQFFNYRTVKKKELLLKEDTICQHLFYVQKGCLQIFYTKENGVEQTIDFALEGWWTTDFAAYPLNAISKYSIRAVEAAEVLVIDVVKQERLLQEFPILERYFHLVYQKAYAASQYRIKLLYEYSREELYHHFKDNFPDFIQRVPQYLIASFLGFTPEYLSEIRKRSIS</sequence>
<dbReference type="InterPro" id="IPR018490">
    <property type="entry name" value="cNMP-bd_dom_sf"/>
</dbReference>
<proteinExistence type="predicted"/>
<evidence type="ECO:0000313" key="3">
    <source>
        <dbReference type="Proteomes" id="UP000005938"/>
    </source>
</evidence>
<evidence type="ECO:0000313" key="2">
    <source>
        <dbReference type="EMBL" id="EID75485.1"/>
    </source>
</evidence>
<feature type="domain" description="Cyclic nucleotide-binding" evidence="1">
    <location>
        <begin position="1"/>
        <end position="124"/>
    </location>
</feature>
<dbReference type="eggNOG" id="COG0664">
    <property type="taxonomic scope" value="Bacteria"/>
</dbReference>
<dbReference type="Proteomes" id="UP000005938">
    <property type="component" value="Unassembled WGS sequence"/>
</dbReference>
<dbReference type="InterPro" id="IPR000595">
    <property type="entry name" value="cNMP-bd_dom"/>
</dbReference>
<organism evidence="2 3">
    <name type="scientific">Imtechella halotolerans K1</name>
    <dbReference type="NCBI Taxonomy" id="946077"/>
    <lineage>
        <taxon>Bacteria</taxon>
        <taxon>Pseudomonadati</taxon>
        <taxon>Bacteroidota</taxon>
        <taxon>Flavobacteriia</taxon>
        <taxon>Flavobacteriales</taxon>
        <taxon>Flavobacteriaceae</taxon>
        <taxon>Imtechella</taxon>
    </lineage>
</organism>
<comment type="caution">
    <text evidence="2">The sequence shown here is derived from an EMBL/GenBank/DDBJ whole genome shotgun (WGS) entry which is preliminary data.</text>
</comment>
<dbReference type="EMBL" id="AJJU01000004">
    <property type="protein sequence ID" value="EID75485.1"/>
    <property type="molecule type" value="Genomic_DNA"/>
</dbReference>
<reference evidence="2 3" key="1">
    <citation type="journal article" date="2012" name="J. Bacteriol.">
        <title>Genome Sequence of the Halotolerant Bacterium Imtechella halotolerans K1T.</title>
        <authorList>
            <person name="Kumar S."/>
            <person name="Vikram S."/>
            <person name="Subramanian S."/>
            <person name="Raghava G.P."/>
            <person name="Pinnaka A.K."/>
        </authorList>
    </citation>
    <scope>NUCLEOTIDE SEQUENCE [LARGE SCALE GENOMIC DNA]</scope>
    <source>
        <strain evidence="2 3">K1</strain>
    </source>
</reference>
<dbReference type="AlphaFoldDB" id="I0WGG9"/>
<dbReference type="CDD" id="cd00038">
    <property type="entry name" value="CAP_ED"/>
    <property type="match status" value="1"/>
</dbReference>
<dbReference type="InterPro" id="IPR014710">
    <property type="entry name" value="RmlC-like_jellyroll"/>
</dbReference>
<dbReference type="SUPFAM" id="SSF51206">
    <property type="entry name" value="cAMP-binding domain-like"/>
    <property type="match status" value="1"/>
</dbReference>
<protein>
    <submittedName>
        <fullName evidence="2">Crp/Fnr family transcriptional regulator</fullName>
    </submittedName>
</protein>